<organism evidence="3 4">
    <name type="scientific">Cloeon dipterum</name>
    <dbReference type="NCBI Taxonomy" id="197152"/>
    <lineage>
        <taxon>Eukaryota</taxon>
        <taxon>Metazoa</taxon>
        <taxon>Ecdysozoa</taxon>
        <taxon>Arthropoda</taxon>
        <taxon>Hexapoda</taxon>
        <taxon>Insecta</taxon>
        <taxon>Pterygota</taxon>
        <taxon>Palaeoptera</taxon>
        <taxon>Ephemeroptera</taxon>
        <taxon>Pisciforma</taxon>
        <taxon>Baetidae</taxon>
        <taxon>Cloeon</taxon>
    </lineage>
</organism>
<comment type="caution">
    <text evidence="3">The sequence shown here is derived from an EMBL/GenBank/DDBJ whole genome shotgun (WGS) entry which is preliminary data.</text>
</comment>
<keyword evidence="2" id="KW-0472">Membrane</keyword>
<keyword evidence="4" id="KW-1185">Reference proteome</keyword>
<feature type="transmembrane region" description="Helical" evidence="2">
    <location>
        <begin position="69"/>
        <end position="89"/>
    </location>
</feature>
<evidence type="ECO:0000313" key="4">
    <source>
        <dbReference type="Proteomes" id="UP000494165"/>
    </source>
</evidence>
<proteinExistence type="predicted"/>
<sequence>MTETEKVVTPDSSESPTEQRSADRDDPPKSLNFVTGVSLCFFFMHYCVVPNASVVKMLIAALPVMMGMYMSQVWTALGAAAAVALDISYYCTYNECHFNVPDLADKERMNLMTAGAFFILGTFLHLRKRKAKSLLKQD</sequence>
<feature type="region of interest" description="Disordered" evidence="1">
    <location>
        <begin position="1"/>
        <end position="27"/>
    </location>
</feature>
<evidence type="ECO:0000313" key="3">
    <source>
        <dbReference type="EMBL" id="CAB3386858.1"/>
    </source>
</evidence>
<evidence type="ECO:0000256" key="1">
    <source>
        <dbReference type="SAM" id="MobiDB-lite"/>
    </source>
</evidence>
<evidence type="ECO:0000256" key="2">
    <source>
        <dbReference type="SAM" id="Phobius"/>
    </source>
</evidence>
<keyword evidence="2" id="KW-1133">Transmembrane helix</keyword>
<feature type="compositionally biased region" description="Polar residues" evidence="1">
    <location>
        <begin position="10"/>
        <end position="19"/>
    </location>
</feature>
<feature type="transmembrane region" description="Helical" evidence="2">
    <location>
        <begin position="30"/>
        <end position="49"/>
    </location>
</feature>
<protein>
    <submittedName>
        <fullName evidence="3">Uncharacterized protein</fullName>
    </submittedName>
</protein>
<accession>A0A8S1E070</accession>
<name>A0A8S1E070_9INSE</name>
<dbReference type="AlphaFoldDB" id="A0A8S1E070"/>
<feature type="transmembrane region" description="Helical" evidence="2">
    <location>
        <begin position="109"/>
        <end position="126"/>
    </location>
</feature>
<dbReference type="Proteomes" id="UP000494165">
    <property type="component" value="Unassembled WGS sequence"/>
</dbReference>
<gene>
    <name evidence="3" type="ORF">CLODIP_2_CD07373</name>
</gene>
<keyword evidence="2" id="KW-0812">Transmembrane</keyword>
<dbReference type="EMBL" id="CADEPI010000515">
    <property type="protein sequence ID" value="CAB3386858.1"/>
    <property type="molecule type" value="Genomic_DNA"/>
</dbReference>
<reference evidence="3 4" key="1">
    <citation type="submission" date="2020-04" db="EMBL/GenBank/DDBJ databases">
        <authorList>
            <person name="Alioto T."/>
            <person name="Alioto T."/>
            <person name="Gomez Garrido J."/>
        </authorList>
    </citation>
    <scope>NUCLEOTIDE SEQUENCE [LARGE SCALE GENOMIC DNA]</scope>
</reference>